<dbReference type="Gene3D" id="3.30.70.100">
    <property type="match status" value="1"/>
</dbReference>
<evidence type="ECO:0000313" key="3">
    <source>
        <dbReference type="Proteomes" id="UP000193387"/>
    </source>
</evidence>
<dbReference type="Pfam" id="PF07978">
    <property type="entry name" value="NIPSNAP"/>
    <property type="match status" value="1"/>
</dbReference>
<accession>A0AAJ3TSS6</accession>
<protein>
    <submittedName>
        <fullName evidence="2">NIPSNAP family containing protein</fullName>
    </submittedName>
</protein>
<proteinExistence type="predicted"/>
<sequence length="110" mass="12705">MLYEVREYMVIPGRLSTVIELFNEVTLGLFAKHEMDLVHIGRTWIGQESLNELVYTMRFNDLAEMESKWTAFLQDPEWIAAITAKEADGPLYQSIRRRLLDPGPFDVKAG</sequence>
<reference evidence="2 3" key="1">
    <citation type="submission" date="2016-01" db="EMBL/GenBank/DDBJ databases">
        <title>The new phylogeny of the genus Mycobacterium.</title>
        <authorList>
            <person name="Tarcisio F."/>
            <person name="Conor M."/>
            <person name="Antonella G."/>
            <person name="Elisabetta G."/>
            <person name="Giulia F.S."/>
            <person name="Sara T."/>
            <person name="Anna F."/>
            <person name="Clotilde B."/>
            <person name="Roberto B."/>
            <person name="Veronica D.S."/>
            <person name="Fabio R."/>
            <person name="Monica P."/>
            <person name="Olivier J."/>
            <person name="Enrico T."/>
            <person name="Nicola S."/>
        </authorList>
    </citation>
    <scope>NUCLEOTIDE SEQUENCE [LARGE SCALE GENOMIC DNA]</scope>
    <source>
        <strain evidence="2 3">DSM 44616</strain>
    </source>
</reference>
<feature type="domain" description="NIPSNAP" evidence="1">
    <location>
        <begin position="3"/>
        <end position="105"/>
    </location>
</feature>
<evidence type="ECO:0000259" key="1">
    <source>
        <dbReference type="Pfam" id="PF07978"/>
    </source>
</evidence>
<evidence type="ECO:0000313" key="2">
    <source>
        <dbReference type="EMBL" id="ORW64218.1"/>
    </source>
</evidence>
<dbReference type="RefSeq" id="WP_085258620.1">
    <property type="nucleotide sequence ID" value="NZ_AP022573.1"/>
</dbReference>
<dbReference type="Proteomes" id="UP000193387">
    <property type="component" value="Unassembled WGS sequence"/>
</dbReference>
<dbReference type="InterPro" id="IPR012577">
    <property type="entry name" value="NIPSNAP"/>
</dbReference>
<dbReference type="SUPFAM" id="SSF54909">
    <property type="entry name" value="Dimeric alpha+beta barrel"/>
    <property type="match status" value="1"/>
</dbReference>
<dbReference type="InterPro" id="IPR011008">
    <property type="entry name" value="Dimeric_a/b-barrel"/>
</dbReference>
<keyword evidence="3" id="KW-1185">Reference proteome</keyword>
<gene>
    <name evidence="2" type="ORF">AWC23_25850</name>
</gene>
<organism evidence="2 3">
    <name type="scientific">Mycobacterium saskatchewanense</name>
    <dbReference type="NCBI Taxonomy" id="220927"/>
    <lineage>
        <taxon>Bacteria</taxon>
        <taxon>Bacillati</taxon>
        <taxon>Actinomycetota</taxon>
        <taxon>Actinomycetes</taxon>
        <taxon>Mycobacteriales</taxon>
        <taxon>Mycobacteriaceae</taxon>
        <taxon>Mycobacterium</taxon>
        <taxon>Mycobacterium simiae complex</taxon>
    </lineage>
</organism>
<name>A0AAJ3TSS6_9MYCO</name>
<dbReference type="EMBL" id="LQPR01000084">
    <property type="protein sequence ID" value="ORW64218.1"/>
    <property type="molecule type" value="Genomic_DNA"/>
</dbReference>
<comment type="caution">
    <text evidence="2">The sequence shown here is derived from an EMBL/GenBank/DDBJ whole genome shotgun (WGS) entry which is preliminary data.</text>
</comment>
<dbReference type="AlphaFoldDB" id="A0AAJ3TSS6"/>